<comment type="caution">
    <text evidence="1">The sequence shown here is derived from an EMBL/GenBank/DDBJ whole genome shotgun (WGS) entry which is preliminary data.</text>
</comment>
<gene>
    <name evidence="1" type="ORF">VNO78_34963</name>
</gene>
<protein>
    <submittedName>
        <fullName evidence="1">Uncharacterized protein</fullName>
    </submittedName>
</protein>
<dbReference type="EMBL" id="JAYMYS010000033">
    <property type="protein sequence ID" value="KAK7376111.1"/>
    <property type="molecule type" value="Genomic_DNA"/>
</dbReference>
<sequence>MIVVDTLRGNFIATKLAHVIEETAFDLVKLVNHNTGRTLKSQDFYKSCPQPKAAHDTIIMGSYIYYLPSHTGPIHSQTIARS</sequence>
<keyword evidence="2" id="KW-1185">Reference proteome</keyword>
<evidence type="ECO:0000313" key="2">
    <source>
        <dbReference type="Proteomes" id="UP001386955"/>
    </source>
</evidence>
<organism evidence="1 2">
    <name type="scientific">Psophocarpus tetragonolobus</name>
    <name type="common">Winged bean</name>
    <name type="synonym">Dolichos tetragonolobus</name>
    <dbReference type="NCBI Taxonomy" id="3891"/>
    <lineage>
        <taxon>Eukaryota</taxon>
        <taxon>Viridiplantae</taxon>
        <taxon>Streptophyta</taxon>
        <taxon>Embryophyta</taxon>
        <taxon>Tracheophyta</taxon>
        <taxon>Spermatophyta</taxon>
        <taxon>Magnoliopsida</taxon>
        <taxon>eudicotyledons</taxon>
        <taxon>Gunneridae</taxon>
        <taxon>Pentapetalae</taxon>
        <taxon>rosids</taxon>
        <taxon>fabids</taxon>
        <taxon>Fabales</taxon>
        <taxon>Fabaceae</taxon>
        <taxon>Papilionoideae</taxon>
        <taxon>50 kb inversion clade</taxon>
        <taxon>NPAAA clade</taxon>
        <taxon>indigoferoid/millettioid clade</taxon>
        <taxon>Phaseoleae</taxon>
        <taxon>Psophocarpus</taxon>
    </lineage>
</organism>
<accession>A0AAN9NN90</accession>
<name>A0AAN9NN90_PSOTE</name>
<dbReference type="AlphaFoldDB" id="A0AAN9NN90"/>
<proteinExistence type="predicted"/>
<evidence type="ECO:0000313" key="1">
    <source>
        <dbReference type="EMBL" id="KAK7376111.1"/>
    </source>
</evidence>
<dbReference type="Proteomes" id="UP001386955">
    <property type="component" value="Unassembled WGS sequence"/>
</dbReference>
<reference evidence="1 2" key="1">
    <citation type="submission" date="2024-01" db="EMBL/GenBank/DDBJ databases">
        <title>The genomes of 5 underutilized Papilionoideae crops provide insights into root nodulation and disease resistanc.</title>
        <authorList>
            <person name="Jiang F."/>
        </authorList>
    </citation>
    <scope>NUCLEOTIDE SEQUENCE [LARGE SCALE GENOMIC DNA]</scope>
    <source>
        <strain evidence="1">DUOXIRENSHENG_FW03</strain>
        <tissue evidence="1">Leaves</tissue>
    </source>
</reference>